<proteinExistence type="inferred from homology"/>
<dbReference type="InterPro" id="IPR001867">
    <property type="entry name" value="OmpR/PhoB-type_DNA-bd"/>
</dbReference>
<evidence type="ECO:0000256" key="1">
    <source>
        <dbReference type="ARBA" id="ARBA00005820"/>
    </source>
</evidence>
<dbReference type="AlphaFoldDB" id="A0A9Q9IFC7"/>
<dbReference type="InterPro" id="IPR011990">
    <property type="entry name" value="TPR-like_helical_dom_sf"/>
</dbReference>
<evidence type="ECO:0000256" key="3">
    <source>
        <dbReference type="ARBA" id="ARBA00023125"/>
    </source>
</evidence>
<dbReference type="GO" id="GO:0000160">
    <property type="term" value="P:phosphorelay signal transduction system"/>
    <property type="evidence" value="ECO:0007669"/>
    <property type="project" value="InterPro"/>
</dbReference>
<keyword evidence="8" id="KW-1185">Reference proteome</keyword>
<reference evidence="7" key="1">
    <citation type="submission" date="2021-04" db="EMBL/GenBank/DDBJ databases">
        <title>Dactylosporangium aurantiacum NRRL B-8018 full assembly.</title>
        <authorList>
            <person name="Hartkoorn R.C."/>
            <person name="Beaudoing E."/>
            <person name="Hot D."/>
        </authorList>
    </citation>
    <scope>NUCLEOTIDE SEQUENCE</scope>
    <source>
        <strain evidence="7">NRRL B-8018</strain>
    </source>
</reference>
<dbReference type="PANTHER" id="PTHR35807:SF1">
    <property type="entry name" value="TRANSCRIPTIONAL REGULATOR REDD"/>
    <property type="match status" value="1"/>
</dbReference>
<dbReference type="Gene3D" id="1.10.10.10">
    <property type="entry name" value="Winged helix-like DNA-binding domain superfamily/Winged helix DNA-binding domain"/>
    <property type="match status" value="1"/>
</dbReference>
<dbReference type="Pfam" id="PF03704">
    <property type="entry name" value="BTAD"/>
    <property type="match status" value="1"/>
</dbReference>
<evidence type="ECO:0000259" key="6">
    <source>
        <dbReference type="PROSITE" id="PS51755"/>
    </source>
</evidence>
<dbReference type="Proteomes" id="UP001058003">
    <property type="component" value="Chromosome"/>
</dbReference>
<dbReference type="InterPro" id="IPR036388">
    <property type="entry name" value="WH-like_DNA-bd_sf"/>
</dbReference>
<comment type="similarity">
    <text evidence="1">Belongs to the AfsR/DnrI/RedD regulatory family.</text>
</comment>
<dbReference type="KEGG" id="daur:Daura_37795"/>
<dbReference type="Gene3D" id="1.25.40.10">
    <property type="entry name" value="Tetratricopeptide repeat domain"/>
    <property type="match status" value="1"/>
</dbReference>
<keyword evidence="4" id="KW-0804">Transcription</keyword>
<dbReference type="GO" id="GO:0006355">
    <property type="term" value="P:regulation of DNA-templated transcription"/>
    <property type="evidence" value="ECO:0007669"/>
    <property type="project" value="InterPro"/>
</dbReference>
<dbReference type="SMART" id="SM01043">
    <property type="entry name" value="BTAD"/>
    <property type="match status" value="1"/>
</dbReference>
<dbReference type="InterPro" id="IPR016032">
    <property type="entry name" value="Sig_transdc_resp-reg_C-effctor"/>
</dbReference>
<evidence type="ECO:0000313" key="8">
    <source>
        <dbReference type="Proteomes" id="UP001058003"/>
    </source>
</evidence>
<dbReference type="InterPro" id="IPR005158">
    <property type="entry name" value="BTAD"/>
</dbReference>
<dbReference type="EMBL" id="CP073767">
    <property type="protein sequence ID" value="UWZ52369.1"/>
    <property type="molecule type" value="Genomic_DNA"/>
</dbReference>
<organism evidence="7 8">
    <name type="scientific">Dactylosporangium aurantiacum</name>
    <dbReference type="NCBI Taxonomy" id="35754"/>
    <lineage>
        <taxon>Bacteria</taxon>
        <taxon>Bacillati</taxon>
        <taxon>Actinomycetota</taxon>
        <taxon>Actinomycetes</taxon>
        <taxon>Micromonosporales</taxon>
        <taxon>Micromonosporaceae</taxon>
        <taxon>Dactylosporangium</taxon>
    </lineage>
</organism>
<name>A0A9Q9IFC7_9ACTN</name>
<sequence>MVDRAAIIDELWGENPPRSAVTTAQTYVYQLRKKFHRHFRDLGSGELIETRPPGYVLRVDTDEIDAFRFEKLSDEGQALLAAGHAEQAARRLREALSLWRGPVLADVPGGPVLTPHLTHLTEARTRALRLRILADAQLGNHRALIPELRSAAQENPLDEWIHEQLMIALHEAGRRADALDTYRGLQRTLDEELGIQPSITLRELQRDVLVGNVRRHARLA</sequence>
<dbReference type="PANTHER" id="PTHR35807">
    <property type="entry name" value="TRANSCRIPTIONAL REGULATOR REDD-RELATED"/>
    <property type="match status" value="1"/>
</dbReference>
<dbReference type="GO" id="GO:0003677">
    <property type="term" value="F:DNA binding"/>
    <property type="evidence" value="ECO:0007669"/>
    <property type="project" value="UniProtKB-UniRule"/>
</dbReference>
<dbReference type="SUPFAM" id="SSF46894">
    <property type="entry name" value="C-terminal effector domain of the bipartite response regulators"/>
    <property type="match status" value="1"/>
</dbReference>
<keyword evidence="3 5" id="KW-0238">DNA-binding</keyword>
<dbReference type="CDD" id="cd15831">
    <property type="entry name" value="BTAD"/>
    <property type="match status" value="1"/>
</dbReference>
<feature type="DNA-binding region" description="OmpR/PhoB-type" evidence="5">
    <location>
        <begin position="1"/>
        <end position="59"/>
    </location>
</feature>
<evidence type="ECO:0000256" key="5">
    <source>
        <dbReference type="PROSITE-ProRule" id="PRU01091"/>
    </source>
</evidence>
<gene>
    <name evidence="7" type="ORF">Daura_37795</name>
</gene>
<dbReference type="SUPFAM" id="SSF48452">
    <property type="entry name" value="TPR-like"/>
    <property type="match status" value="1"/>
</dbReference>
<evidence type="ECO:0000256" key="4">
    <source>
        <dbReference type="ARBA" id="ARBA00023163"/>
    </source>
</evidence>
<protein>
    <submittedName>
        <fullName evidence="7">AfsR/SARP family transcriptional regulator</fullName>
    </submittedName>
</protein>
<accession>A0A9Q9IFC7</accession>
<evidence type="ECO:0000256" key="2">
    <source>
        <dbReference type="ARBA" id="ARBA00023015"/>
    </source>
</evidence>
<keyword evidence="2" id="KW-0805">Transcription regulation</keyword>
<dbReference type="PROSITE" id="PS51755">
    <property type="entry name" value="OMPR_PHOB"/>
    <property type="match status" value="1"/>
</dbReference>
<dbReference type="InterPro" id="IPR051677">
    <property type="entry name" value="AfsR-DnrI-RedD_regulator"/>
</dbReference>
<evidence type="ECO:0000313" key="7">
    <source>
        <dbReference type="EMBL" id="UWZ52369.1"/>
    </source>
</evidence>
<feature type="domain" description="OmpR/PhoB-type" evidence="6">
    <location>
        <begin position="1"/>
        <end position="59"/>
    </location>
</feature>
<dbReference type="FunFam" id="1.25.40.10:FF:000222">
    <property type="entry name" value="SARP family transcriptional regulator"/>
    <property type="match status" value="1"/>
</dbReference>